<evidence type="ECO:0000313" key="1">
    <source>
        <dbReference type="EMBL" id="CAD7004754.1"/>
    </source>
</evidence>
<dbReference type="Proteomes" id="UP000606786">
    <property type="component" value="Unassembled WGS sequence"/>
</dbReference>
<accession>A0A811V1D9</accession>
<proteinExistence type="predicted"/>
<gene>
    <name evidence="1" type="ORF">CCAP1982_LOCUS13147</name>
</gene>
<dbReference type="AlphaFoldDB" id="A0A811V1D9"/>
<organism evidence="1 2">
    <name type="scientific">Ceratitis capitata</name>
    <name type="common">Mediterranean fruit fly</name>
    <name type="synonym">Tephritis capitata</name>
    <dbReference type="NCBI Taxonomy" id="7213"/>
    <lineage>
        <taxon>Eukaryota</taxon>
        <taxon>Metazoa</taxon>
        <taxon>Ecdysozoa</taxon>
        <taxon>Arthropoda</taxon>
        <taxon>Hexapoda</taxon>
        <taxon>Insecta</taxon>
        <taxon>Pterygota</taxon>
        <taxon>Neoptera</taxon>
        <taxon>Endopterygota</taxon>
        <taxon>Diptera</taxon>
        <taxon>Brachycera</taxon>
        <taxon>Muscomorpha</taxon>
        <taxon>Tephritoidea</taxon>
        <taxon>Tephritidae</taxon>
        <taxon>Ceratitis</taxon>
        <taxon>Ceratitis</taxon>
    </lineage>
</organism>
<keyword evidence="2" id="KW-1185">Reference proteome</keyword>
<dbReference type="EMBL" id="CAJHJT010000034">
    <property type="protein sequence ID" value="CAD7004754.1"/>
    <property type="molecule type" value="Genomic_DNA"/>
</dbReference>
<reference evidence="1" key="1">
    <citation type="submission" date="2020-11" db="EMBL/GenBank/DDBJ databases">
        <authorList>
            <person name="Whitehead M."/>
        </authorList>
    </citation>
    <scope>NUCLEOTIDE SEQUENCE</scope>
    <source>
        <strain evidence="1">EGII</strain>
    </source>
</reference>
<protein>
    <submittedName>
        <fullName evidence="1">(Mediterranean fruit fly) hypothetical protein</fullName>
    </submittedName>
</protein>
<name>A0A811V1D9_CERCA</name>
<sequence>MIAYAVYVLVVIVPPTKLYTNIECLRYEERVGFGERSSQKSATSIAVSRHSVDLFSFMHTNVFLTAQN</sequence>
<comment type="caution">
    <text evidence="1">The sequence shown here is derived from an EMBL/GenBank/DDBJ whole genome shotgun (WGS) entry which is preliminary data.</text>
</comment>
<evidence type="ECO:0000313" key="2">
    <source>
        <dbReference type="Proteomes" id="UP000606786"/>
    </source>
</evidence>